<feature type="domain" description="Helicase C-terminal" evidence="7">
    <location>
        <begin position="307"/>
        <end position="459"/>
    </location>
</feature>
<dbReference type="PROSITE" id="PS51192">
    <property type="entry name" value="HELICASE_ATP_BIND_1"/>
    <property type="match status" value="1"/>
</dbReference>
<comment type="domain">
    <text evidence="5">The Q motif is unique to and characteristic of the DEAD box family of RNA helicases and controls ATP binding and hydrolysis.</text>
</comment>
<dbReference type="Pfam" id="PF00271">
    <property type="entry name" value="Helicase_C"/>
    <property type="match status" value="1"/>
</dbReference>
<gene>
    <name evidence="8" type="ORF">NDN08_002400</name>
</gene>
<dbReference type="Gene3D" id="3.40.50.300">
    <property type="entry name" value="P-loop containing nucleotide triphosphate hydrolases"/>
    <property type="match status" value="2"/>
</dbReference>
<evidence type="ECO:0000256" key="2">
    <source>
        <dbReference type="ARBA" id="ARBA00022801"/>
    </source>
</evidence>
<dbReference type="PROSITE" id="PS51194">
    <property type="entry name" value="HELICASE_CTER"/>
    <property type="match status" value="1"/>
</dbReference>
<dbReference type="CDD" id="cd18787">
    <property type="entry name" value="SF2_C_DEAD"/>
    <property type="match status" value="1"/>
</dbReference>
<name>A0AAV8UX61_9RHOD</name>
<dbReference type="GO" id="GO:0003723">
    <property type="term" value="F:RNA binding"/>
    <property type="evidence" value="ECO:0007669"/>
    <property type="project" value="UniProtKB-UniRule"/>
</dbReference>
<comment type="catalytic activity">
    <reaction evidence="5">
        <text>ATP + H2O = ADP + phosphate + H(+)</text>
        <dbReference type="Rhea" id="RHEA:13065"/>
        <dbReference type="ChEBI" id="CHEBI:15377"/>
        <dbReference type="ChEBI" id="CHEBI:15378"/>
        <dbReference type="ChEBI" id="CHEBI:30616"/>
        <dbReference type="ChEBI" id="CHEBI:43474"/>
        <dbReference type="ChEBI" id="CHEBI:456216"/>
        <dbReference type="EC" id="3.6.4.13"/>
    </reaction>
</comment>
<proteinExistence type="inferred from homology"/>
<keyword evidence="5" id="KW-0347">Helicase</keyword>
<evidence type="ECO:0000259" key="7">
    <source>
        <dbReference type="PROSITE" id="PS51194"/>
    </source>
</evidence>
<dbReference type="InterPro" id="IPR001650">
    <property type="entry name" value="Helicase_C-like"/>
</dbReference>
<dbReference type="PANTHER" id="PTHR24031">
    <property type="entry name" value="RNA HELICASE"/>
    <property type="match status" value="1"/>
</dbReference>
<keyword evidence="3 5" id="KW-0067">ATP-binding</keyword>
<evidence type="ECO:0000313" key="8">
    <source>
        <dbReference type="EMBL" id="KAJ8905897.1"/>
    </source>
</evidence>
<evidence type="ECO:0000256" key="1">
    <source>
        <dbReference type="ARBA" id="ARBA00022741"/>
    </source>
</evidence>
<evidence type="ECO:0000256" key="5">
    <source>
        <dbReference type="RuleBase" id="RU365068"/>
    </source>
</evidence>
<dbReference type="GO" id="GO:0005524">
    <property type="term" value="F:ATP binding"/>
    <property type="evidence" value="ECO:0007669"/>
    <property type="project" value="UniProtKB-UniRule"/>
</dbReference>
<keyword evidence="2 5" id="KW-0378">Hydrolase</keyword>
<protein>
    <recommendedName>
        <fullName evidence="5">ATP-dependent RNA helicase</fullName>
        <ecNumber evidence="5">3.6.4.13</ecNumber>
    </recommendedName>
</protein>
<sequence>MSAARVKVQVEILEDLYVDDEGETAIEDVGLGAEVADVVRSMGVETWFPMQAEVITLILKLERSVFQGDVIISSPTGSGKTLAYAVPVVECLRTCSFKRIRALVITPTRDLASQVKSVFDTLGKPFGLTTLLAVGQGGSMAAEAEVLRENSPDILVATPGRIVHHITSSPGFSLVSLRFLVIDESDRLLQQHYNNWVDVLFNEVTRCQSTPGQIFREQGGEIIGSKEGVCAPRCPVRRILASATQTRNPKRLAGLHLQCIRRIIATEHQTPQKKVKFSMPASLSESAIIVPSKQWKLAGLLNLLRPWDDPSVSTVSSSIVFTKSVESSHKLARLLQLAAVSTRSSFAVMEFSAGLSSDGRRQVVESLNRKDKRLVVICSDAMSRGIDAAQVDTVINYDIPVHVKTYLHRVGRTARGGNEGSTITILAPEQEDHFNETTRKASRGSKSVDIREISTNELEASKSVAEPALTALQTLLRREDLGLIKVDSPLHDRLAVELMNEVNASSNFPYKSEMNTGPSNKTDLSSLIRAQIAKNFREGTGTSTG</sequence>
<accession>A0AAV8UX61</accession>
<dbReference type="InterPro" id="IPR011545">
    <property type="entry name" value="DEAD/DEAH_box_helicase_dom"/>
</dbReference>
<dbReference type="AlphaFoldDB" id="A0AAV8UX61"/>
<dbReference type="InterPro" id="IPR014001">
    <property type="entry name" value="Helicase_ATP-bd"/>
</dbReference>
<evidence type="ECO:0000259" key="6">
    <source>
        <dbReference type="PROSITE" id="PS51192"/>
    </source>
</evidence>
<comment type="caution">
    <text evidence="8">The sequence shown here is derived from an EMBL/GenBank/DDBJ whole genome shotgun (WGS) entry which is preliminary data.</text>
</comment>
<feature type="domain" description="Helicase ATP-binding" evidence="6">
    <location>
        <begin position="61"/>
        <end position="263"/>
    </location>
</feature>
<evidence type="ECO:0000256" key="3">
    <source>
        <dbReference type="ARBA" id="ARBA00022840"/>
    </source>
</evidence>
<dbReference type="InterPro" id="IPR027417">
    <property type="entry name" value="P-loop_NTPase"/>
</dbReference>
<dbReference type="Pfam" id="PF00270">
    <property type="entry name" value="DEAD"/>
    <property type="match status" value="1"/>
</dbReference>
<organism evidence="8 9">
    <name type="scientific">Rhodosorus marinus</name>
    <dbReference type="NCBI Taxonomy" id="101924"/>
    <lineage>
        <taxon>Eukaryota</taxon>
        <taxon>Rhodophyta</taxon>
        <taxon>Stylonematophyceae</taxon>
        <taxon>Stylonematales</taxon>
        <taxon>Stylonemataceae</taxon>
        <taxon>Rhodosorus</taxon>
    </lineage>
</organism>
<comment type="function">
    <text evidence="5">RNA helicase.</text>
</comment>
<dbReference type="EMBL" id="JAMWBK010000004">
    <property type="protein sequence ID" value="KAJ8905897.1"/>
    <property type="molecule type" value="Genomic_DNA"/>
</dbReference>
<keyword evidence="1 5" id="KW-0547">Nucleotide-binding</keyword>
<keyword evidence="9" id="KW-1185">Reference proteome</keyword>
<dbReference type="GO" id="GO:0003724">
    <property type="term" value="F:RNA helicase activity"/>
    <property type="evidence" value="ECO:0007669"/>
    <property type="project" value="UniProtKB-EC"/>
</dbReference>
<dbReference type="SMART" id="SM00487">
    <property type="entry name" value="DEXDc"/>
    <property type="match status" value="1"/>
</dbReference>
<dbReference type="SMART" id="SM00490">
    <property type="entry name" value="HELICc"/>
    <property type="match status" value="1"/>
</dbReference>
<comment type="similarity">
    <text evidence="5">Belongs to the DEAD box helicase family.</text>
</comment>
<evidence type="ECO:0000256" key="4">
    <source>
        <dbReference type="ARBA" id="ARBA00022884"/>
    </source>
</evidence>
<dbReference type="GO" id="GO:0016787">
    <property type="term" value="F:hydrolase activity"/>
    <property type="evidence" value="ECO:0007669"/>
    <property type="project" value="UniProtKB-KW"/>
</dbReference>
<keyword evidence="4 5" id="KW-0694">RNA-binding</keyword>
<dbReference type="Proteomes" id="UP001157974">
    <property type="component" value="Unassembled WGS sequence"/>
</dbReference>
<reference evidence="8 9" key="1">
    <citation type="journal article" date="2023" name="Nat. Commun.">
        <title>Origin of minicircular mitochondrial genomes in red algae.</title>
        <authorList>
            <person name="Lee Y."/>
            <person name="Cho C.H."/>
            <person name="Lee Y.M."/>
            <person name="Park S.I."/>
            <person name="Yang J.H."/>
            <person name="West J.A."/>
            <person name="Bhattacharya D."/>
            <person name="Yoon H.S."/>
        </authorList>
    </citation>
    <scope>NUCLEOTIDE SEQUENCE [LARGE SCALE GENOMIC DNA]</scope>
    <source>
        <strain evidence="8 9">CCMP1338</strain>
        <tissue evidence="8">Whole cell</tissue>
    </source>
</reference>
<dbReference type="EC" id="3.6.4.13" evidence="5"/>
<evidence type="ECO:0000313" key="9">
    <source>
        <dbReference type="Proteomes" id="UP001157974"/>
    </source>
</evidence>
<dbReference type="SUPFAM" id="SSF52540">
    <property type="entry name" value="P-loop containing nucleoside triphosphate hydrolases"/>
    <property type="match status" value="2"/>
</dbReference>